<proteinExistence type="inferred from homology"/>
<dbReference type="GO" id="GO:0043022">
    <property type="term" value="F:ribosome binding"/>
    <property type="evidence" value="ECO:0007669"/>
    <property type="project" value="EnsemblFungi"/>
</dbReference>
<comment type="subcellular location">
    <subcellularLocation>
        <location evidence="1">Cytoplasm</location>
    </subcellularLocation>
</comment>
<evidence type="ECO:0000256" key="10">
    <source>
        <dbReference type="ARBA" id="ARBA00029585"/>
    </source>
</evidence>
<keyword evidence="7" id="KW-0547">Nucleotide-binding</keyword>
<dbReference type="GO" id="GO:0010494">
    <property type="term" value="C:cytoplasmic stress granule"/>
    <property type="evidence" value="ECO:0007669"/>
    <property type="project" value="EnsemblFungi"/>
</dbReference>
<evidence type="ECO:0000313" key="15">
    <source>
        <dbReference type="EMBL" id="ORZ02318.1"/>
    </source>
</evidence>
<evidence type="ECO:0000256" key="2">
    <source>
        <dbReference type="ARBA" id="ARBA00007249"/>
    </source>
</evidence>
<dbReference type="InterPro" id="IPR031157">
    <property type="entry name" value="G_TR_CS"/>
</dbReference>
<dbReference type="SUPFAM" id="SSF50465">
    <property type="entry name" value="EF-Tu/eEF-1alpha/eIF2-gamma C-terminal domain"/>
    <property type="match status" value="1"/>
</dbReference>
<dbReference type="InterPro" id="IPR004161">
    <property type="entry name" value="EFTu-like_2"/>
</dbReference>
<evidence type="ECO:0000256" key="7">
    <source>
        <dbReference type="ARBA" id="ARBA00022741"/>
    </source>
</evidence>
<comment type="caution">
    <text evidence="15">The sequence shown here is derived from an EMBL/GenBank/DDBJ whole genome shotgun (WGS) entry which is preliminary data.</text>
</comment>
<sequence length="447" mass="50258">AEAVNNDLEQVDDEIVQDLYGKEHLNIVFMGHVDAGKSTMGGNILYLTGMVDKRTMEKYEKEAKEAGRESWYLSWALDTNNEERAKGKTVECGRAFFETDKRRYTILDAPGHKNYVPSMISGASQADVGVMVISARKGEFETGFERGGQTREHTMLAKTSGVNKIIMAINKMDDPTVQWDKERYDEIIAKMTPFLKQTGYNPKTDVYFMPVSGFTGANIKERSDKCPFYNGPSLLEYLDNMQTLDRKLNAPLMFPVAEKYKDMGTILVGKIESGHIKKGQSVLLMPNKRTCEVSAIFNETEDEVDHAICGDNIRIRLKGVEEDEVQPGFLLCDKKKPVRTTQTFEAQLAILDHKNIICAGYTAVMHVHAAIEEITLGALLHLIDKKTGRKSKRPPQFVKQGQKVIARVETAGPLCLETFEQYPQLGRFTLRDEGKTIAIGRVTKIIE</sequence>
<dbReference type="CDD" id="cd04089">
    <property type="entry name" value="eRF3_II"/>
    <property type="match status" value="1"/>
</dbReference>
<dbReference type="SUPFAM" id="SSF52540">
    <property type="entry name" value="P-loop containing nucleoside triphosphate hydrolases"/>
    <property type="match status" value="1"/>
</dbReference>
<dbReference type="FunCoup" id="A0A1X2HT90">
    <property type="interactions" value="483"/>
</dbReference>
<evidence type="ECO:0000256" key="13">
    <source>
        <dbReference type="ARBA" id="ARBA00031881"/>
    </source>
</evidence>
<evidence type="ECO:0000256" key="4">
    <source>
        <dbReference type="ARBA" id="ARBA00022490"/>
    </source>
</evidence>
<feature type="non-terminal residue" evidence="15">
    <location>
        <position position="447"/>
    </location>
</feature>
<dbReference type="CDD" id="cd01883">
    <property type="entry name" value="EF1_alpha"/>
    <property type="match status" value="1"/>
</dbReference>
<gene>
    <name evidence="15" type="ORF">BCR43DRAFT_403254</name>
</gene>
<evidence type="ECO:0000313" key="16">
    <source>
        <dbReference type="Proteomes" id="UP000242180"/>
    </source>
</evidence>
<evidence type="ECO:0000256" key="9">
    <source>
        <dbReference type="ARBA" id="ARBA00023134"/>
    </source>
</evidence>
<dbReference type="PRINTS" id="PR01343">
    <property type="entry name" value="YEASTERF"/>
</dbReference>
<dbReference type="GO" id="GO:0042802">
    <property type="term" value="F:identical protein binding"/>
    <property type="evidence" value="ECO:0007669"/>
    <property type="project" value="EnsemblFungi"/>
</dbReference>
<dbReference type="GO" id="GO:0003924">
    <property type="term" value="F:GTPase activity"/>
    <property type="evidence" value="ECO:0007669"/>
    <property type="project" value="EnsemblFungi"/>
</dbReference>
<dbReference type="EMBL" id="MCGN01000001">
    <property type="protein sequence ID" value="ORZ02318.1"/>
    <property type="molecule type" value="Genomic_DNA"/>
</dbReference>
<dbReference type="InterPro" id="IPR003285">
    <property type="entry name" value="Sup35"/>
</dbReference>
<dbReference type="InterPro" id="IPR000795">
    <property type="entry name" value="T_Tr_GTP-bd_dom"/>
</dbReference>
<keyword evidence="4" id="KW-0963">Cytoplasm</keyword>
<dbReference type="GO" id="GO:0018444">
    <property type="term" value="C:translation release factor complex"/>
    <property type="evidence" value="ECO:0007669"/>
    <property type="project" value="EnsemblFungi"/>
</dbReference>
<evidence type="ECO:0000256" key="5">
    <source>
        <dbReference type="ARBA" id="ARBA00022553"/>
    </source>
</evidence>
<keyword evidence="8" id="KW-0648">Protein biosynthesis</keyword>
<evidence type="ECO:0000256" key="12">
    <source>
        <dbReference type="ARBA" id="ARBA00030845"/>
    </source>
</evidence>
<dbReference type="OMA" id="ARFDECT"/>
<dbReference type="FunFam" id="3.40.50.300:FF:000503">
    <property type="entry name" value="Peptide chain release factor subunit 3"/>
    <property type="match status" value="1"/>
</dbReference>
<dbReference type="GO" id="GO:0002184">
    <property type="term" value="P:cytoplasmic translational termination"/>
    <property type="evidence" value="ECO:0007669"/>
    <property type="project" value="EnsemblFungi"/>
</dbReference>
<dbReference type="GO" id="GO:0005525">
    <property type="term" value="F:GTP binding"/>
    <property type="evidence" value="ECO:0007669"/>
    <property type="project" value="UniProtKB-KW"/>
</dbReference>
<dbReference type="Pfam" id="PF00009">
    <property type="entry name" value="GTP_EFTU"/>
    <property type="match status" value="1"/>
</dbReference>
<dbReference type="PROSITE" id="PS51722">
    <property type="entry name" value="G_TR_2"/>
    <property type="match status" value="1"/>
</dbReference>
<dbReference type="PROSITE" id="PS00301">
    <property type="entry name" value="G_TR_1"/>
    <property type="match status" value="1"/>
</dbReference>
<dbReference type="InParanoid" id="A0A1X2HT90"/>
<evidence type="ECO:0000256" key="1">
    <source>
        <dbReference type="ARBA" id="ARBA00004496"/>
    </source>
</evidence>
<dbReference type="Gene3D" id="3.40.50.300">
    <property type="entry name" value="P-loop containing nucleotide triphosphate hydrolases"/>
    <property type="match status" value="1"/>
</dbReference>
<feature type="non-terminal residue" evidence="15">
    <location>
        <position position="1"/>
    </location>
</feature>
<evidence type="ECO:0000256" key="11">
    <source>
        <dbReference type="ARBA" id="ARBA00030210"/>
    </source>
</evidence>
<accession>A0A1X2HT90</accession>
<dbReference type="InterPro" id="IPR009001">
    <property type="entry name" value="Transl_elong_EF1A/Init_IF2_C"/>
</dbReference>
<organism evidence="15 16">
    <name type="scientific">Syncephalastrum racemosum</name>
    <name type="common">Filamentous fungus</name>
    <dbReference type="NCBI Taxonomy" id="13706"/>
    <lineage>
        <taxon>Eukaryota</taxon>
        <taxon>Fungi</taxon>
        <taxon>Fungi incertae sedis</taxon>
        <taxon>Mucoromycota</taxon>
        <taxon>Mucoromycotina</taxon>
        <taxon>Mucoromycetes</taxon>
        <taxon>Mucorales</taxon>
        <taxon>Syncephalastraceae</taxon>
        <taxon>Syncephalastrum</taxon>
    </lineage>
</organism>
<evidence type="ECO:0000256" key="8">
    <source>
        <dbReference type="ARBA" id="ARBA00022917"/>
    </source>
</evidence>
<keyword evidence="16" id="KW-1185">Reference proteome</keyword>
<dbReference type="Proteomes" id="UP000242180">
    <property type="component" value="Unassembled WGS sequence"/>
</dbReference>
<dbReference type="Gene3D" id="2.40.30.10">
    <property type="entry name" value="Translation factors"/>
    <property type="match status" value="2"/>
</dbReference>
<dbReference type="GO" id="GO:0003747">
    <property type="term" value="F:translation release factor activity"/>
    <property type="evidence" value="ECO:0007669"/>
    <property type="project" value="EnsemblFungi"/>
</dbReference>
<keyword evidence="5" id="KW-0597">Phosphoprotein</keyword>
<dbReference type="Pfam" id="PF03144">
    <property type="entry name" value="GTP_EFTU_D2"/>
    <property type="match status" value="1"/>
</dbReference>
<dbReference type="PANTHER" id="PTHR23115">
    <property type="entry name" value="TRANSLATION FACTOR"/>
    <property type="match status" value="1"/>
</dbReference>
<dbReference type="AlphaFoldDB" id="A0A1X2HT90"/>
<dbReference type="STRING" id="13706.A0A1X2HT90"/>
<dbReference type="FunFam" id="2.40.30.10:FF:000061">
    <property type="entry name" value="Translation release factor eRF3, putative"/>
    <property type="match status" value="1"/>
</dbReference>
<dbReference type="GO" id="GO:0005829">
    <property type="term" value="C:cytosol"/>
    <property type="evidence" value="ECO:0007669"/>
    <property type="project" value="GOC"/>
</dbReference>
<name>A0A1X2HT90_SYNRA</name>
<keyword evidence="6" id="KW-0677">Repeat</keyword>
<comment type="similarity">
    <text evidence="2">Belongs to the TRAFAC class translation factor GTPase superfamily. Classic translation factor GTPase family. EF-Tu/EF-1A subfamily.</text>
</comment>
<keyword evidence="9" id="KW-0342">GTP-binding</keyword>
<evidence type="ECO:0000256" key="3">
    <source>
        <dbReference type="ARBA" id="ARBA00015765"/>
    </source>
</evidence>
<dbReference type="InterPro" id="IPR054696">
    <property type="entry name" value="GTP-eEF1A_C"/>
</dbReference>
<dbReference type="CDD" id="cd03704">
    <property type="entry name" value="eRF3_C_III"/>
    <property type="match status" value="1"/>
</dbReference>
<dbReference type="InterPro" id="IPR009000">
    <property type="entry name" value="Transl_B-barrel_sf"/>
</dbReference>
<dbReference type="GO" id="GO:0000288">
    <property type="term" value="P:nuclear-transcribed mRNA catabolic process, deadenylation-dependent decay"/>
    <property type="evidence" value="ECO:0007669"/>
    <property type="project" value="EnsemblFungi"/>
</dbReference>
<dbReference type="OrthoDB" id="342024at2759"/>
<protein>
    <recommendedName>
        <fullName evidence="3">Eukaryotic peptide chain release factor GTP-binding subunit</fullName>
    </recommendedName>
    <alternativeName>
        <fullName evidence="13">ERF-3</fullName>
    </alternativeName>
    <alternativeName>
        <fullName evidence="12">ERF2</fullName>
    </alternativeName>
    <alternativeName>
        <fullName evidence="10">Polypeptide release factor 3</fullName>
    </alternativeName>
    <alternativeName>
        <fullName evidence="11">Translation release factor 3</fullName>
    </alternativeName>
</protein>
<dbReference type="FunFam" id="2.40.30.10:FF:000017">
    <property type="entry name" value="Eukaryotic peptide chain release factor GTP-binding subunit"/>
    <property type="match status" value="1"/>
</dbReference>
<keyword evidence="15" id="KW-0378">Hydrolase</keyword>
<feature type="domain" description="Tr-type G" evidence="14">
    <location>
        <begin position="22"/>
        <end position="252"/>
    </location>
</feature>
<dbReference type="Pfam" id="PF22594">
    <property type="entry name" value="GTP-eEF1A_C"/>
    <property type="match status" value="1"/>
</dbReference>
<reference evidence="15 16" key="1">
    <citation type="submission" date="2016-07" db="EMBL/GenBank/DDBJ databases">
        <title>Pervasive Adenine N6-methylation of Active Genes in Fungi.</title>
        <authorList>
            <consortium name="DOE Joint Genome Institute"/>
            <person name="Mondo S.J."/>
            <person name="Dannebaum R.O."/>
            <person name="Kuo R.C."/>
            <person name="Labutti K."/>
            <person name="Haridas S."/>
            <person name="Kuo A."/>
            <person name="Salamov A."/>
            <person name="Ahrendt S.R."/>
            <person name="Lipzen A."/>
            <person name="Sullivan W."/>
            <person name="Andreopoulos W.B."/>
            <person name="Clum A."/>
            <person name="Lindquist E."/>
            <person name="Daum C."/>
            <person name="Ramamoorthy G.K."/>
            <person name="Gryganskyi A."/>
            <person name="Culley D."/>
            <person name="Magnuson J.K."/>
            <person name="James T.Y."/>
            <person name="O'Malley M.A."/>
            <person name="Stajich J.E."/>
            <person name="Spatafora J.W."/>
            <person name="Visel A."/>
            <person name="Grigoriev I.V."/>
        </authorList>
    </citation>
    <scope>NUCLEOTIDE SEQUENCE [LARGE SCALE GENOMIC DNA]</scope>
    <source>
        <strain evidence="15 16">NRRL 2496</strain>
    </source>
</reference>
<evidence type="ECO:0000256" key="6">
    <source>
        <dbReference type="ARBA" id="ARBA00022737"/>
    </source>
</evidence>
<dbReference type="InterPro" id="IPR027417">
    <property type="entry name" value="P-loop_NTPase"/>
</dbReference>
<dbReference type="InterPro" id="IPR050100">
    <property type="entry name" value="TRAFAC_GTPase_members"/>
</dbReference>
<dbReference type="PRINTS" id="PR00315">
    <property type="entry name" value="ELONGATNFCT"/>
</dbReference>
<evidence type="ECO:0000259" key="14">
    <source>
        <dbReference type="PROSITE" id="PS51722"/>
    </source>
</evidence>
<dbReference type="SUPFAM" id="SSF50447">
    <property type="entry name" value="Translation proteins"/>
    <property type="match status" value="1"/>
</dbReference>